<dbReference type="EMBL" id="VJMG01000004">
    <property type="protein sequence ID" value="TRL42657.1"/>
    <property type="molecule type" value="Genomic_DNA"/>
</dbReference>
<comment type="caution">
    <text evidence="2">The sequence shown here is derived from an EMBL/GenBank/DDBJ whole genome shotgun (WGS) entry which is preliminary data.</text>
</comment>
<keyword evidence="3" id="KW-1185">Reference proteome</keyword>
<sequence length="502" mass="54321">MGKTLDWNAAALAVKTLTAAWQADAPGGAVIGFDANGIRFAQAGGLENLATRSPFTCRSVVRYASVTKHAFAAMVLSHPDAIGLEDPLGRHLPELREPLASVTVGQALDMSGGLPDTRECLTLLGLSVFTETRAPALFDYLCRQTRLNYAAGTEVSYSNTGYRLVEAALARKGLLFHAFIRAAGWQAQAVLDAPEGWNDPVEGLMPGYWHDGTGWQLSAAGLHISASGSMTGSAESLMHWLQALMAGEGRFSGLLERLSQPRRLADGRTTGYGLGLRQTWLGDRTFIGHGGSHPGYKTYFLLDPEAGTGFVIVSNREDTNGYKIALEAMAALNGLPLPTASTALVDGLYVTEQGPWWIAVKGSTVTWLDADESVYEDGDGWVNSRSASSPMRLRMEGSAIVGQVGHVPRRFLPADITACANDLSGRWENGEGASFDIEEGVLVMGIGPVRQRMPLQPLGAGRFLFTLKDGPWTKRVCLHRLGDHHVELVLSRARMIEYRRRR</sequence>
<dbReference type="PANTHER" id="PTHR46825:SF9">
    <property type="entry name" value="BETA-LACTAMASE-RELATED DOMAIN-CONTAINING PROTEIN"/>
    <property type="match status" value="1"/>
</dbReference>
<evidence type="ECO:0000313" key="2">
    <source>
        <dbReference type="EMBL" id="TRL42657.1"/>
    </source>
</evidence>
<reference evidence="2 3" key="1">
    <citation type="submission" date="2019-07" db="EMBL/GenBank/DDBJ databases">
        <title>Ln-dependent methylotrophs.</title>
        <authorList>
            <person name="Tani A."/>
        </authorList>
    </citation>
    <scope>NUCLEOTIDE SEQUENCE [LARGE SCALE GENOMIC DNA]</scope>
    <source>
        <strain evidence="2 3">SM12</strain>
    </source>
</reference>
<feature type="domain" description="Beta-lactamase-related" evidence="1">
    <location>
        <begin position="22"/>
        <end position="323"/>
    </location>
</feature>
<organism evidence="2 3">
    <name type="scientific">Rhizobium straminoryzae</name>
    <dbReference type="NCBI Taxonomy" id="1387186"/>
    <lineage>
        <taxon>Bacteria</taxon>
        <taxon>Pseudomonadati</taxon>
        <taxon>Pseudomonadota</taxon>
        <taxon>Alphaproteobacteria</taxon>
        <taxon>Hyphomicrobiales</taxon>
        <taxon>Rhizobiaceae</taxon>
        <taxon>Rhizobium/Agrobacterium group</taxon>
        <taxon>Rhizobium</taxon>
    </lineage>
</organism>
<dbReference type="SUPFAM" id="SSF56601">
    <property type="entry name" value="beta-lactamase/transpeptidase-like"/>
    <property type="match status" value="1"/>
</dbReference>
<protein>
    <submittedName>
        <fullName evidence="2">Beta-lactamase family protein</fullName>
    </submittedName>
</protein>
<evidence type="ECO:0000259" key="1">
    <source>
        <dbReference type="Pfam" id="PF00144"/>
    </source>
</evidence>
<dbReference type="InterPro" id="IPR050491">
    <property type="entry name" value="AmpC-like"/>
</dbReference>
<accession>A0A549THS5</accession>
<dbReference type="InterPro" id="IPR012338">
    <property type="entry name" value="Beta-lactam/transpept-like"/>
</dbReference>
<name>A0A549THS5_9HYPH</name>
<gene>
    <name evidence="2" type="ORF">FNA46_01330</name>
</gene>
<dbReference type="AlphaFoldDB" id="A0A549THS5"/>
<dbReference type="PANTHER" id="PTHR46825">
    <property type="entry name" value="D-ALANYL-D-ALANINE-CARBOXYPEPTIDASE/ENDOPEPTIDASE AMPH"/>
    <property type="match status" value="1"/>
</dbReference>
<dbReference type="RefSeq" id="WP_142880539.1">
    <property type="nucleotide sequence ID" value="NZ_VJMG01000004.1"/>
</dbReference>
<dbReference type="Proteomes" id="UP000316801">
    <property type="component" value="Unassembled WGS sequence"/>
</dbReference>
<evidence type="ECO:0000313" key="3">
    <source>
        <dbReference type="Proteomes" id="UP000316801"/>
    </source>
</evidence>
<dbReference type="Gene3D" id="3.40.710.10">
    <property type="entry name" value="DD-peptidase/beta-lactamase superfamily"/>
    <property type="match status" value="1"/>
</dbReference>
<dbReference type="Pfam" id="PF00144">
    <property type="entry name" value="Beta-lactamase"/>
    <property type="match status" value="1"/>
</dbReference>
<proteinExistence type="predicted"/>
<dbReference type="InterPro" id="IPR001466">
    <property type="entry name" value="Beta-lactam-related"/>
</dbReference>